<evidence type="ECO:0000313" key="3">
    <source>
        <dbReference type="Proteomes" id="UP000031057"/>
    </source>
</evidence>
<reference evidence="2 3" key="1">
    <citation type="submission" date="2014-10" db="EMBL/GenBank/DDBJ databases">
        <title>Genome sequence of Novosphingobium malaysiense MUSC 273(T).</title>
        <authorList>
            <person name="Lee L.-H."/>
        </authorList>
    </citation>
    <scope>NUCLEOTIDE SEQUENCE [LARGE SCALE GENOMIC DNA]</scope>
    <source>
        <strain evidence="2 3">MUSC 273</strain>
    </source>
</reference>
<dbReference type="AlphaFoldDB" id="A0A0B1ZK97"/>
<accession>A0A0B1ZK97</accession>
<evidence type="ECO:0000313" key="2">
    <source>
        <dbReference type="EMBL" id="KHK91530.1"/>
    </source>
</evidence>
<dbReference type="Proteomes" id="UP000031057">
    <property type="component" value="Unassembled WGS sequence"/>
</dbReference>
<organism evidence="2 3">
    <name type="scientific">Novosphingobium malaysiense</name>
    <dbReference type="NCBI Taxonomy" id="1348853"/>
    <lineage>
        <taxon>Bacteria</taxon>
        <taxon>Pseudomonadati</taxon>
        <taxon>Pseudomonadota</taxon>
        <taxon>Alphaproteobacteria</taxon>
        <taxon>Sphingomonadales</taxon>
        <taxon>Sphingomonadaceae</taxon>
        <taxon>Novosphingobium</taxon>
    </lineage>
</organism>
<dbReference type="OrthoDB" id="7306064at2"/>
<gene>
    <name evidence="2" type="ORF">LK12_11945</name>
</gene>
<dbReference type="InterPro" id="IPR012495">
    <property type="entry name" value="TadE-like_dom"/>
</dbReference>
<dbReference type="STRING" id="1348853.LK12_11945"/>
<name>A0A0B1ZK97_9SPHN</name>
<keyword evidence="3" id="KW-1185">Reference proteome</keyword>
<protein>
    <recommendedName>
        <fullName evidence="1">TadE-like domain-containing protein</fullName>
    </recommendedName>
</protein>
<dbReference type="EMBL" id="JTDI01000003">
    <property type="protein sequence ID" value="KHK91530.1"/>
    <property type="molecule type" value="Genomic_DNA"/>
</dbReference>
<comment type="caution">
    <text evidence="2">The sequence shown here is derived from an EMBL/GenBank/DDBJ whole genome shotgun (WGS) entry which is preliminary data.</text>
</comment>
<feature type="domain" description="TadE-like" evidence="1">
    <location>
        <begin position="15"/>
        <end position="57"/>
    </location>
</feature>
<proteinExistence type="predicted"/>
<dbReference type="Pfam" id="PF07811">
    <property type="entry name" value="TadE"/>
    <property type="match status" value="1"/>
</dbReference>
<evidence type="ECO:0000259" key="1">
    <source>
        <dbReference type="Pfam" id="PF07811"/>
    </source>
</evidence>
<sequence length="197" mass="21086">MMERANLLAIGDESGASAVEFALVAPVLLMAMMGLFDLGYNVYTATLLEGAIQKAARDSTIEGSVSKTSTLDGRVTDMVRNIAPQAQLTFKRTAYASFSDVGKPEDFTDVNNDGMCDAGEPFEDANGNGVWDADQGKAGSGGARDAVLYEVKVTYPRPFPVTAIFGMSADYAMTSRTVLRNQPYNVSEKTVKVLNCP</sequence>